<proteinExistence type="predicted"/>
<comment type="caution">
    <text evidence="1">The sequence shown here is derived from an EMBL/GenBank/DDBJ whole genome shotgun (WGS) entry which is preliminary data.</text>
</comment>
<organism evidence="1 2">
    <name type="scientific">Rhodocytophaga aerolata</name>
    <dbReference type="NCBI Taxonomy" id="455078"/>
    <lineage>
        <taxon>Bacteria</taxon>
        <taxon>Pseudomonadati</taxon>
        <taxon>Bacteroidota</taxon>
        <taxon>Cytophagia</taxon>
        <taxon>Cytophagales</taxon>
        <taxon>Rhodocytophagaceae</taxon>
        <taxon>Rhodocytophaga</taxon>
    </lineage>
</organism>
<evidence type="ECO:0000313" key="1">
    <source>
        <dbReference type="EMBL" id="MDO1444985.1"/>
    </source>
</evidence>
<sequence length="72" mass="8298">MLAVKKLTIKYFSPANRFYKAKLEANNQVITLSQEEATKLIQATIWTSTETRSVSDNKRTMIEKTYLLQMAP</sequence>
<reference evidence="1" key="1">
    <citation type="submission" date="2023-07" db="EMBL/GenBank/DDBJ databases">
        <title>The genome sequence of Rhodocytophaga aerolata KACC 12507.</title>
        <authorList>
            <person name="Zhang X."/>
        </authorList>
    </citation>
    <scope>NUCLEOTIDE SEQUENCE</scope>
    <source>
        <strain evidence="1">KACC 12507</strain>
    </source>
</reference>
<protein>
    <submittedName>
        <fullName evidence="1">Uncharacterized protein</fullName>
    </submittedName>
</protein>
<evidence type="ECO:0000313" key="2">
    <source>
        <dbReference type="Proteomes" id="UP001168528"/>
    </source>
</evidence>
<dbReference type="RefSeq" id="WP_302035786.1">
    <property type="nucleotide sequence ID" value="NZ_JAUKPO010000001.1"/>
</dbReference>
<keyword evidence="2" id="KW-1185">Reference proteome</keyword>
<dbReference type="EMBL" id="JAUKPO010000001">
    <property type="protein sequence ID" value="MDO1444985.1"/>
    <property type="molecule type" value="Genomic_DNA"/>
</dbReference>
<accession>A0ABT8R2W3</accession>
<name>A0ABT8R2W3_9BACT</name>
<dbReference type="Proteomes" id="UP001168528">
    <property type="component" value="Unassembled WGS sequence"/>
</dbReference>
<gene>
    <name evidence="1" type="ORF">Q0590_01920</name>
</gene>